<dbReference type="GO" id="GO:0046872">
    <property type="term" value="F:metal ion binding"/>
    <property type="evidence" value="ECO:0007669"/>
    <property type="project" value="InterPro"/>
</dbReference>
<dbReference type="HOGENOM" id="CLU_3163290_0_0_2"/>
<sequence>MIRQLRIGQIIGFDVVEVSPPYDVSEITSMLAANIIYEGMSVLSLSL</sequence>
<proteinExistence type="predicted"/>
<dbReference type="AlphaFoldDB" id="D2PHF8"/>
<name>D2PHF8_SACI9</name>
<protein>
    <submittedName>
        <fullName evidence="1">Arginase</fullName>
    </submittedName>
</protein>
<dbReference type="EMBL" id="CP001731">
    <property type="protein sequence ID" value="ADB86436.1"/>
    <property type="molecule type" value="Genomic_DNA"/>
</dbReference>
<dbReference type="SUPFAM" id="SSF52768">
    <property type="entry name" value="Arginase/deacetylase"/>
    <property type="match status" value="1"/>
</dbReference>
<dbReference type="Gene3D" id="3.40.800.10">
    <property type="entry name" value="Ureohydrolase domain"/>
    <property type="match status" value="1"/>
</dbReference>
<dbReference type="InterPro" id="IPR006035">
    <property type="entry name" value="Ureohydrolase"/>
</dbReference>
<dbReference type="Proteomes" id="UP000001404">
    <property type="component" value="Chromosome"/>
</dbReference>
<dbReference type="KEGG" id="sii:LD85_0708"/>
<dbReference type="Pfam" id="PF00491">
    <property type="entry name" value="Arginase"/>
    <property type="match status" value="1"/>
</dbReference>
<dbReference type="InterPro" id="IPR023696">
    <property type="entry name" value="Ureohydrolase_dom_sf"/>
</dbReference>
<evidence type="ECO:0000313" key="2">
    <source>
        <dbReference type="Proteomes" id="UP000001404"/>
    </source>
</evidence>
<evidence type="ECO:0000313" key="1">
    <source>
        <dbReference type="EMBL" id="ADB86436.1"/>
    </source>
</evidence>
<organism evidence="1 2">
    <name type="scientific">Saccharolobus islandicus (strain L.D.8.5 / Lassen #2)</name>
    <name type="common">Sulfolobus islandicus</name>
    <dbReference type="NCBI Taxonomy" id="425944"/>
    <lineage>
        <taxon>Archaea</taxon>
        <taxon>Thermoproteota</taxon>
        <taxon>Thermoprotei</taxon>
        <taxon>Sulfolobales</taxon>
        <taxon>Sulfolobaceae</taxon>
        <taxon>Saccharolobus</taxon>
    </lineage>
</organism>
<reference evidence="2" key="1">
    <citation type="journal article" date="2009" name="Proc. Natl. Acad. Sci. U.S.A.">
        <title>Biogeography of the Sulfolobus islandicus pan-genome.</title>
        <authorList>
            <person name="Reno M.L."/>
            <person name="Held N.L."/>
            <person name="Fields C.J."/>
            <person name="Burke P.V."/>
            <person name="Whitaker R.J."/>
        </authorList>
    </citation>
    <scope>NUCLEOTIDE SEQUENCE [LARGE SCALE GENOMIC DNA]</scope>
    <source>
        <strain evidence="2">L.D.8.5 / Lassen #2</strain>
    </source>
</reference>
<accession>D2PHF8</accession>
<gene>
    <name evidence="1" type="ordered locus">LD85_0708</name>
</gene>